<protein>
    <submittedName>
        <fullName evidence="7">RNA polymerase subunit sigma</fullName>
    </submittedName>
</protein>
<dbReference type="Pfam" id="PF04542">
    <property type="entry name" value="Sigma70_r2"/>
    <property type="match status" value="1"/>
</dbReference>
<dbReference type="InterPro" id="IPR039425">
    <property type="entry name" value="RNA_pol_sigma-70-like"/>
</dbReference>
<evidence type="ECO:0000259" key="6">
    <source>
        <dbReference type="Pfam" id="PF08281"/>
    </source>
</evidence>
<dbReference type="GO" id="GO:0006352">
    <property type="term" value="P:DNA-templated transcription initiation"/>
    <property type="evidence" value="ECO:0007669"/>
    <property type="project" value="InterPro"/>
</dbReference>
<feature type="domain" description="RNA polymerase sigma factor 70 region 4 type 2" evidence="6">
    <location>
        <begin position="119"/>
        <end position="170"/>
    </location>
</feature>
<evidence type="ECO:0000256" key="4">
    <source>
        <dbReference type="ARBA" id="ARBA00023163"/>
    </source>
</evidence>
<dbReference type="CDD" id="cd06171">
    <property type="entry name" value="Sigma70_r4"/>
    <property type="match status" value="1"/>
</dbReference>
<accession>A0A3D8PX24</accession>
<evidence type="ECO:0000256" key="2">
    <source>
        <dbReference type="ARBA" id="ARBA00023015"/>
    </source>
</evidence>
<feature type="domain" description="RNA polymerase sigma-70 region 2" evidence="5">
    <location>
        <begin position="21"/>
        <end position="85"/>
    </location>
</feature>
<comment type="caution">
    <text evidence="7">The sequence shown here is derived from an EMBL/GenBank/DDBJ whole genome shotgun (WGS) entry which is preliminary data.</text>
</comment>
<dbReference type="GO" id="GO:0016987">
    <property type="term" value="F:sigma factor activity"/>
    <property type="evidence" value="ECO:0007669"/>
    <property type="project" value="UniProtKB-KW"/>
</dbReference>
<dbReference type="NCBIfam" id="TIGR02937">
    <property type="entry name" value="sigma70-ECF"/>
    <property type="match status" value="1"/>
</dbReference>
<evidence type="ECO:0000256" key="1">
    <source>
        <dbReference type="ARBA" id="ARBA00010641"/>
    </source>
</evidence>
<dbReference type="Gene3D" id="1.10.10.10">
    <property type="entry name" value="Winged helix-like DNA-binding domain superfamily/Winged helix DNA-binding domain"/>
    <property type="match status" value="1"/>
</dbReference>
<dbReference type="InterPro" id="IPR013249">
    <property type="entry name" value="RNA_pol_sigma70_r4_t2"/>
</dbReference>
<comment type="similarity">
    <text evidence="1">Belongs to the sigma-70 factor family. ECF subfamily.</text>
</comment>
<dbReference type="Pfam" id="PF08281">
    <property type="entry name" value="Sigma70_r4_2"/>
    <property type="match status" value="1"/>
</dbReference>
<dbReference type="OrthoDB" id="9794508at2"/>
<dbReference type="InterPro" id="IPR014284">
    <property type="entry name" value="RNA_pol_sigma-70_dom"/>
</dbReference>
<dbReference type="PANTHER" id="PTHR43133">
    <property type="entry name" value="RNA POLYMERASE ECF-TYPE SIGMA FACTO"/>
    <property type="match status" value="1"/>
</dbReference>
<dbReference type="Gene3D" id="1.10.1740.10">
    <property type="match status" value="1"/>
</dbReference>
<keyword evidence="4" id="KW-0804">Transcription</keyword>
<dbReference type="SUPFAM" id="SSF88946">
    <property type="entry name" value="Sigma2 domain of RNA polymerase sigma factors"/>
    <property type="match status" value="1"/>
</dbReference>
<evidence type="ECO:0000259" key="5">
    <source>
        <dbReference type="Pfam" id="PF04542"/>
    </source>
</evidence>
<reference evidence="8" key="1">
    <citation type="submission" date="2017-11" db="EMBL/GenBank/DDBJ databases">
        <authorList>
            <person name="Zhu W."/>
        </authorList>
    </citation>
    <scope>NUCLEOTIDE SEQUENCE [LARGE SCALE GENOMIC DNA]</scope>
    <source>
        <strain evidence="8">CAU 1051</strain>
    </source>
</reference>
<keyword evidence="3" id="KW-0731">Sigma factor</keyword>
<dbReference type="InterPro" id="IPR013325">
    <property type="entry name" value="RNA_pol_sigma_r2"/>
</dbReference>
<keyword evidence="2" id="KW-0805">Transcription regulation</keyword>
<evidence type="ECO:0000313" key="7">
    <source>
        <dbReference type="EMBL" id="RDW20643.1"/>
    </source>
</evidence>
<dbReference type="EMBL" id="PIOD01000005">
    <property type="protein sequence ID" value="RDW20643.1"/>
    <property type="molecule type" value="Genomic_DNA"/>
</dbReference>
<organism evidence="7 8">
    <name type="scientific">Oceanobacillus chungangensis</name>
    <dbReference type="NCBI Taxonomy" id="1229152"/>
    <lineage>
        <taxon>Bacteria</taxon>
        <taxon>Bacillati</taxon>
        <taxon>Bacillota</taxon>
        <taxon>Bacilli</taxon>
        <taxon>Bacillales</taxon>
        <taxon>Bacillaceae</taxon>
        <taxon>Oceanobacillus</taxon>
    </lineage>
</organism>
<keyword evidence="8" id="KW-1185">Reference proteome</keyword>
<evidence type="ECO:0000256" key="3">
    <source>
        <dbReference type="ARBA" id="ARBA00023082"/>
    </source>
</evidence>
<dbReference type="Proteomes" id="UP000256520">
    <property type="component" value="Unassembled WGS sequence"/>
</dbReference>
<name>A0A3D8PX24_9BACI</name>
<dbReference type="InterPro" id="IPR013324">
    <property type="entry name" value="RNA_pol_sigma_r3/r4-like"/>
</dbReference>
<gene>
    <name evidence="7" type="ORF">CWR45_05270</name>
</gene>
<dbReference type="AlphaFoldDB" id="A0A3D8PX24"/>
<dbReference type="SUPFAM" id="SSF88659">
    <property type="entry name" value="Sigma3 and sigma4 domains of RNA polymerase sigma factors"/>
    <property type="match status" value="1"/>
</dbReference>
<dbReference type="GO" id="GO:0003677">
    <property type="term" value="F:DNA binding"/>
    <property type="evidence" value="ECO:0007669"/>
    <property type="project" value="InterPro"/>
</dbReference>
<sequence>MINEPEISNSIGANELILNELINLYGDELKRIAFLYVNDLTQCEDIIQEVFISCYNNLNKFKNQSSYKTWLYRITINKCKDYQKKWSFKNIVYKPLIKPVKNYFTESPQTVYENEEDSNQIIDAISQLSFKYKEVLIMFYYQEMTMKEISEVCSIKINTVKSRLTRGRMLLKSDLERRGYNYE</sequence>
<dbReference type="InterPro" id="IPR007627">
    <property type="entry name" value="RNA_pol_sigma70_r2"/>
</dbReference>
<dbReference type="RefSeq" id="WP_115748755.1">
    <property type="nucleotide sequence ID" value="NZ_PIOD01000005.1"/>
</dbReference>
<proteinExistence type="inferred from homology"/>
<dbReference type="InterPro" id="IPR036388">
    <property type="entry name" value="WH-like_DNA-bd_sf"/>
</dbReference>
<dbReference type="PANTHER" id="PTHR43133:SF60">
    <property type="entry name" value="RNA POLYMERASE SIGMA FACTOR SIGV"/>
    <property type="match status" value="1"/>
</dbReference>
<evidence type="ECO:0000313" key="8">
    <source>
        <dbReference type="Proteomes" id="UP000256520"/>
    </source>
</evidence>